<dbReference type="Gene3D" id="3.40.30.10">
    <property type="entry name" value="Glutaredoxin"/>
    <property type="match status" value="1"/>
</dbReference>
<proteinExistence type="predicted"/>
<protein>
    <submittedName>
        <fullName evidence="1">Uncharacterized protein</fullName>
    </submittedName>
</protein>
<dbReference type="SUPFAM" id="SSF52833">
    <property type="entry name" value="Thioredoxin-like"/>
    <property type="match status" value="1"/>
</dbReference>
<dbReference type="PANTHER" id="PTHR10681:SF128">
    <property type="entry name" value="THIOREDOXIN-DEPENDENT PEROXIDE REDUCTASE, MITOCHONDRIAL"/>
    <property type="match status" value="1"/>
</dbReference>
<dbReference type="Pfam" id="PF10417">
    <property type="entry name" value="1-cysPrx_C"/>
    <property type="match status" value="1"/>
</dbReference>
<evidence type="ECO:0000313" key="2">
    <source>
        <dbReference type="Proteomes" id="UP001642484"/>
    </source>
</evidence>
<dbReference type="InterPro" id="IPR050217">
    <property type="entry name" value="Peroxiredoxin"/>
</dbReference>
<dbReference type="InterPro" id="IPR013766">
    <property type="entry name" value="Thioredoxin_domain"/>
</dbReference>
<comment type="caution">
    <text evidence="1">The sequence shown here is derived from an EMBL/GenBank/DDBJ whole genome shotgun (WGS) entry which is preliminary data.</text>
</comment>
<dbReference type="CDD" id="cd03015">
    <property type="entry name" value="PRX_Typ2cys"/>
    <property type="match status" value="1"/>
</dbReference>
<dbReference type="PROSITE" id="PS51352">
    <property type="entry name" value="THIOREDOXIN_2"/>
    <property type="match status" value="1"/>
</dbReference>
<keyword evidence="2" id="KW-1185">Reference proteome</keyword>
<reference evidence="1 2" key="1">
    <citation type="submission" date="2024-02" db="EMBL/GenBank/DDBJ databases">
        <authorList>
            <person name="Chen Y."/>
            <person name="Shah S."/>
            <person name="Dougan E. K."/>
            <person name="Thang M."/>
            <person name="Chan C."/>
        </authorList>
    </citation>
    <scope>NUCLEOTIDE SEQUENCE [LARGE SCALE GENOMIC DNA]</scope>
</reference>
<dbReference type="InterPro" id="IPR000866">
    <property type="entry name" value="AhpC/TSA"/>
</dbReference>
<dbReference type="EMBL" id="CAXAMN010000103">
    <property type="protein sequence ID" value="CAK8986346.1"/>
    <property type="molecule type" value="Genomic_DNA"/>
</dbReference>
<dbReference type="InterPro" id="IPR036249">
    <property type="entry name" value="Thioredoxin-like_sf"/>
</dbReference>
<evidence type="ECO:0000313" key="1">
    <source>
        <dbReference type="EMBL" id="CAK8986346.1"/>
    </source>
</evidence>
<sequence>MGKPERLRAVPLVLVGICFGVCLERSFVALWSPTSRPTNPTSRGSHWALSGTKQASLVARQATLVGSPAPFYNADEKFKGIIDEDIENMNIAEYVGDRYLVLFFYPLDFTFVCPTEIIAFSDRFEEFEKRKTQVLGVSVDSEYSHLAWIQMSRDEGGLGGLEYPLISDFHRSLAKEYGVLSPDGAAYRALFIIDKEGIVQHATVNNMAFGRNVDEVLRVLDAIQYVQQNPDEVCPAGWQPGDKTMRPDFDGKREYFQDQE</sequence>
<dbReference type="Proteomes" id="UP001642484">
    <property type="component" value="Unassembled WGS sequence"/>
</dbReference>
<name>A0ABP0HA02_9DINO</name>
<dbReference type="InterPro" id="IPR019479">
    <property type="entry name" value="Peroxiredoxin_C"/>
</dbReference>
<dbReference type="PANTHER" id="PTHR10681">
    <property type="entry name" value="THIOREDOXIN PEROXIDASE"/>
    <property type="match status" value="1"/>
</dbReference>
<gene>
    <name evidence="1" type="ORF">CCMP2556_LOCUS472</name>
</gene>
<organism evidence="1 2">
    <name type="scientific">Durusdinium trenchii</name>
    <dbReference type="NCBI Taxonomy" id="1381693"/>
    <lineage>
        <taxon>Eukaryota</taxon>
        <taxon>Sar</taxon>
        <taxon>Alveolata</taxon>
        <taxon>Dinophyceae</taxon>
        <taxon>Suessiales</taxon>
        <taxon>Symbiodiniaceae</taxon>
        <taxon>Durusdinium</taxon>
    </lineage>
</organism>
<accession>A0ABP0HA02</accession>
<dbReference type="Pfam" id="PF00578">
    <property type="entry name" value="AhpC-TSA"/>
    <property type="match status" value="1"/>
</dbReference>